<dbReference type="Gene3D" id="2.60.40.10">
    <property type="entry name" value="Immunoglobulins"/>
    <property type="match status" value="1"/>
</dbReference>
<dbReference type="InterPro" id="IPR002044">
    <property type="entry name" value="CBM20"/>
</dbReference>
<dbReference type="Proteomes" id="UP000708148">
    <property type="component" value="Unassembled WGS sequence"/>
</dbReference>
<evidence type="ECO:0000313" key="5">
    <source>
        <dbReference type="EMBL" id="CAD7695848.1"/>
    </source>
</evidence>
<dbReference type="OrthoDB" id="515767at2759"/>
<dbReference type="EMBL" id="CAJHUC010000396">
    <property type="protein sequence ID" value="CAD7695848.1"/>
    <property type="molecule type" value="Genomic_DNA"/>
</dbReference>
<keyword evidence="1" id="KW-0904">Protein phosphatase</keyword>
<comment type="cofactor">
    <cofactor evidence="1">
        <name>Mg(2+)</name>
        <dbReference type="ChEBI" id="CHEBI:18420"/>
    </cofactor>
</comment>
<dbReference type="PROSITE" id="PS51746">
    <property type="entry name" value="PPM_2"/>
    <property type="match status" value="1"/>
</dbReference>
<keyword evidence="1" id="KW-0460">Magnesium</keyword>
<dbReference type="AlphaFoldDB" id="A0A8S1ILK6"/>
<dbReference type="GO" id="GO:2001070">
    <property type="term" value="F:starch binding"/>
    <property type="evidence" value="ECO:0007669"/>
    <property type="project" value="InterPro"/>
</dbReference>
<comment type="similarity">
    <text evidence="1">Belongs to the PP2C family.</text>
</comment>
<feature type="domain" description="CBM20" evidence="3">
    <location>
        <begin position="44"/>
        <end position="146"/>
    </location>
</feature>
<gene>
    <name evidence="5" type="ORF">OSTQU699_LOCUS1209</name>
</gene>
<comment type="cofactor">
    <cofactor evidence="1">
        <name>Mn(2+)</name>
        <dbReference type="ChEBI" id="CHEBI:29035"/>
    </cofactor>
</comment>
<sequence length="528" mass="56359">MPFPGREPNLRDWACAAAGRKHTMQHRGGGGGVGDVSAKGSASEQLCAPREVKFIVPVRVNYGDSVKVVGNESALGGWDYDRGIPLQWSEGNIWTNKVDLNPGAYEFKCVVGASDGGVQWEPGNNRSLNVHPEMSQVEVCCEWWDTQKTCSSPGGDATLEYMQDKLLPMEMMIVEEPKDKEFLDLPSAVSQPPDGKMVDHLFLGEDKQEDADDCTIEPTINGTENDARPPEHPTSANRDALSLADRDSSLASGAGSTPDVPAIVRVENHVVATPADFPVLKEVLGLVAAGHIAPHFAKRKKGGEDAYFVSTAGLGGIGVADGVGSWASDGVDPARYPRVLIGYIAKALNDSDGTVSAQGALEYAQQQAHVLGSCTACVGLLREAGMMEIANLGDCGFRIIREGCVVHASKVQQHNSNHPFQLSHPTLAPGDSAADAELYEVPVEDGDIVVMGTDGLFHNFWDHDLGPFVGGLCGGLQRTETGARSIATSIAEAAHRNAMDHQFYSPWSAESQAQVCQFSKDVAVPIVF</sequence>
<comment type="caution">
    <text evidence="5">The sequence shown here is derived from an EMBL/GenBank/DDBJ whole genome shotgun (WGS) entry which is preliminary data.</text>
</comment>
<protein>
    <recommendedName>
        <fullName evidence="1">Protein phosphatase</fullName>
        <ecNumber evidence="1">3.1.3.16</ecNumber>
    </recommendedName>
</protein>
<accession>A0A8S1ILK6</accession>
<comment type="catalytic activity">
    <reaction evidence="1">
        <text>O-phospho-L-threonyl-[protein] + H2O = L-threonyl-[protein] + phosphate</text>
        <dbReference type="Rhea" id="RHEA:47004"/>
        <dbReference type="Rhea" id="RHEA-COMP:11060"/>
        <dbReference type="Rhea" id="RHEA-COMP:11605"/>
        <dbReference type="ChEBI" id="CHEBI:15377"/>
        <dbReference type="ChEBI" id="CHEBI:30013"/>
        <dbReference type="ChEBI" id="CHEBI:43474"/>
        <dbReference type="ChEBI" id="CHEBI:61977"/>
        <dbReference type="EC" id="3.1.3.16"/>
    </reaction>
</comment>
<dbReference type="SUPFAM" id="SSF49452">
    <property type="entry name" value="Starch-binding domain-like"/>
    <property type="match status" value="1"/>
</dbReference>
<dbReference type="InterPro" id="IPR036457">
    <property type="entry name" value="PPM-type-like_dom_sf"/>
</dbReference>
<dbReference type="Pfam" id="PF00686">
    <property type="entry name" value="CBM_20"/>
    <property type="match status" value="1"/>
</dbReference>
<evidence type="ECO:0000259" key="3">
    <source>
        <dbReference type="PROSITE" id="PS51166"/>
    </source>
</evidence>
<dbReference type="InterPro" id="IPR039123">
    <property type="entry name" value="PPTC7"/>
</dbReference>
<dbReference type="GO" id="GO:0046872">
    <property type="term" value="F:metal ion binding"/>
    <property type="evidence" value="ECO:0007669"/>
    <property type="project" value="UniProtKB-UniRule"/>
</dbReference>
<evidence type="ECO:0000256" key="2">
    <source>
        <dbReference type="SAM" id="MobiDB-lite"/>
    </source>
</evidence>
<dbReference type="InterPro" id="IPR013783">
    <property type="entry name" value="Ig-like_fold"/>
</dbReference>
<keyword evidence="1" id="KW-0378">Hydrolase</keyword>
<feature type="domain" description="PPM-type phosphatase" evidence="4">
    <location>
        <begin position="286"/>
        <end position="528"/>
    </location>
</feature>
<evidence type="ECO:0000313" key="6">
    <source>
        <dbReference type="Proteomes" id="UP000708148"/>
    </source>
</evidence>
<evidence type="ECO:0000256" key="1">
    <source>
        <dbReference type="RuleBase" id="RU366020"/>
    </source>
</evidence>
<reference evidence="5" key="1">
    <citation type="submission" date="2020-12" db="EMBL/GenBank/DDBJ databases">
        <authorList>
            <person name="Iha C."/>
        </authorList>
    </citation>
    <scope>NUCLEOTIDE SEQUENCE</scope>
</reference>
<dbReference type="PROSITE" id="PS51166">
    <property type="entry name" value="CBM20"/>
    <property type="match status" value="1"/>
</dbReference>
<dbReference type="EC" id="3.1.3.16" evidence="1"/>
<dbReference type="GO" id="GO:0004722">
    <property type="term" value="F:protein serine/threonine phosphatase activity"/>
    <property type="evidence" value="ECO:0007669"/>
    <property type="project" value="UniProtKB-EC"/>
</dbReference>
<dbReference type="InterPro" id="IPR001932">
    <property type="entry name" value="PPM-type_phosphatase-like_dom"/>
</dbReference>
<dbReference type="Gene3D" id="3.60.40.10">
    <property type="entry name" value="PPM-type phosphatase domain"/>
    <property type="match status" value="1"/>
</dbReference>
<proteinExistence type="inferred from homology"/>
<dbReference type="SMART" id="SM01065">
    <property type="entry name" value="CBM_2"/>
    <property type="match status" value="1"/>
</dbReference>
<feature type="region of interest" description="Disordered" evidence="2">
    <location>
        <begin position="207"/>
        <end position="237"/>
    </location>
</feature>
<comment type="catalytic activity">
    <reaction evidence="1">
        <text>O-phospho-L-seryl-[protein] + H2O = L-seryl-[protein] + phosphate</text>
        <dbReference type="Rhea" id="RHEA:20629"/>
        <dbReference type="Rhea" id="RHEA-COMP:9863"/>
        <dbReference type="Rhea" id="RHEA-COMP:11604"/>
        <dbReference type="ChEBI" id="CHEBI:15377"/>
        <dbReference type="ChEBI" id="CHEBI:29999"/>
        <dbReference type="ChEBI" id="CHEBI:43474"/>
        <dbReference type="ChEBI" id="CHEBI:83421"/>
        <dbReference type="EC" id="3.1.3.16"/>
    </reaction>
</comment>
<keyword evidence="1" id="KW-0479">Metal-binding</keyword>
<dbReference type="CDD" id="cd05467">
    <property type="entry name" value="CBM20"/>
    <property type="match status" value="1"/>
</dbReference>
<dbReference type="SUPFAM" id="SSF81606">
    <property type="entry name" value="PP2C-like"/>
    <property type="match status" value="1"/>
</dbReference>
<name>A0A8S1ILK6_9CHLO</name>
<dbReference type="InterPro" id="IPR013784">
    <property type="entry name" value="Carb-bd-like_fold"/>
</dbReference>
<evidence type="ECO:0000259" key="4">
    <source>
        <dbReference type="PROSITE" id="PS51746"/>
    </source>
</evidence>
<keyword evidence="1" id="KW-0464">Manganese</keyword>
<organism evidence="5 6">
    <name type="scientific">Ostreobium quekettii</name>
    <dbReference type="NCBI Taxonomy" id="121088"/>
    <lineage>
        <taxon>Eukaryota</taxon>
        <taxon>Viridiplantae</taxon>
        <taxon>Chlorophyta</taxon>
        <taxon>core chlorophytes</taxon>
        <taxon>Ulvophyceae</taxon>
        <taxon>TCBD clade</taxon>
        <taxon>Bryopsidales</taxon>
        <taxon>Ostreobineae</taxon>
        <taxon>Ostreobiaceae</taxon>
        <taxon>Ostreobium</taxon>
    </lineage>
</organism>
<dbReference type="PANTHER" id="PTHR12320:SF1">
    <property type="entry name" value="PROTEIN PHOSPHATASE PTC7 HOMOLOG"/>
    <property type="match status" value="1"/>
</dbReference>
<dbReference type="SMART" id="SM00332">
    <property type="entry name" value="PP2Cc"/>
    <property type="match status" value="1"/>
</dbReference>
<dbReference type="PANTHER" id="PTHR12320">
    <property type="entry name" value="PROTEIN PHOSPHATASE 2C"/>
    <property type="match status" value="1"/>
</dbReference>
<keyword evidence="6" id="KW-1185">Reference proteome</keyword>